<dbReference type="AlphaFoldDB" id="F4S0G4"/>
<feature type="transmembrane region" description="Helical" evidence="1">
    <location>
        <begin position="175"/>
        <end position="197"/>
    </location>
</feature>
<dbReference type="InParanoid" id="F4S0G4"/>
<feature type="transmembrane region" description="Helical" evidence="1">
    <location>
        <begin position="258"/>
        <end position="280"/>
    </location>
</feature>
<keyword evidence="1" id="KW-0472">Membrane</keyword>
<keyword evidence="1" id="KW-0812">Transmembrane</keyword>
<evidence type="ECO:0000313" key="3">
    <source>
        <dbReference type="Proteomes" id="UP000001072"/>
    </source>
</evidence>
<keyword evidence="3" id="KW-1185">Reference proteome</keyword>
<name>F4S0G4_MELLP</name>
<keyword evidence="1" id="KW-1133">Transmembrane helix</keyword>
<dbReference type="KEGG" id="mlr:MELLADRAFT_72899"/>
<evidence type="ECO:0000313" key="2">
    <source>
        <dbReference type="EMBL" id="EGG01761.1"/>
    </source>
</evidence>
<dbReference type="VEuPathDB" id="FungiDB:MELLADRAFT_72899"/>
<dbReference type="RefSeq" id="XP_007414861.1">
    <property type="nucleotide sequence ID" value="XM_007414799.1"/>
</dbReference>
<feature type="transmembrane region" description="Helical" evidence="1">
    <location>
        <begin position="128"/>
        <end position="154"/>
    </location>
</feature>
<dbReference type="Proteomes" id="UP000001072">
    <property type="component" value="Unassembled WGS sequence"/>
</dbReference>
<reference evidence="3" key="1">
    <citation type="journal article" date="2011" name="Proc. Natl. Acad. Sci. U.S.A.">
        <title>Obligate biotrophy features unraveled by the genomic analysis of rust fungi.</title>
        <authorList>
            <person name="Duplessis S."/>
            <person name="Cuomo C.A."/>
            <person name="Lin Y.-C."/>
            <person name="Aerts A."/>
            <person name="Tisserant E."/>
            <person name="Veneault-Fourrey C."/>
            <person name="Joly D.L."/>
            <person name="Hacquard S."/>
            <person name="Amselem J."/>
            <person name="Cantarel B.L."/>
            <person name="Chiu R."/>
            <person name="Coutinho P.M."/>
            <person name="Feau N."/>
            <person name="Field M."/>
            <person name="Frey P."/>
            <person name="Gelhaye E."/>
            <person name="Goldberg J."/>
            <person name="Grabherr M.G."/>
            <person name="Kodira C.D."/>
            <person name="Kohler A."/>
            <person name="Kuees U."/>
            <person name="Lindquist E.A."/>
            <person name="Lucas S.M."/>
            <person name="Mago R."/>
            <person name="Mauceli E."/>
            <person name="Morin E."/>
            <person name="Murat C."/>
            <person name="Pangilinan J.L."/>
            <person name="Park R."/>
            <person name="Pearson M."/>
            <person name="Quesneville H."/>
            <person name="Rouhier N."/>
            <person name="Sakthikumar S."/>
            <person name="Salamov A.A."/>
            <person name="Schmutz J."/>
            <person name="Selles B."/>
            <person name="Shapiro H."/>
            <person name="Tanguay P."/>
            <person name="Tuskan G.A."/>
            <person name="Henrissat B."/>
            <person name="Van de Peer Y."/>
            <person name="Rouze P."/>
            <person name="Ellis J.G."/>
            <person name="Dodds P.N."/>
            <person name="Schein J.E."/>
            <person name="Zhong S."/>
            <person name="Hamelin R.C."/>
            <person name="Grigoriev I.V."/>
            <person name="Szabo L.J."/>
            <person name="Martin F."/>
        </authorList>
    </citation>
    <scope>NUCLEOTIDE SEQUENCE [LARGE SCALE GENOMIC DNA]</scope>
    <source>
        <strain evidence="3">98AG31 / pathotype 3-4-7</strain>
    </source>
</reference>
<gene>
    <name evidence="2" type="ORF">MELLADRAFT_72899</name>
</gene>
<accession>F4S0G4</accession>
<protein>
    <submittedName>
        <fullName evidence="2">Uncharacterized protein</fullName>
    </submittedName>
</protein>
<evidence type="ECO:0000256" key="1">
    <source>
        <dbReference type="SAM" id="Phobius"/>
    </source>
</evidence>
<dbReference type="GeneID" id="18932225"/>
<sequence>MSSVSSLSRINPFKFELELIEGMVNPRFPSWALAILILFATMRGMLILVCIAIMVIPLGKGHASRKKHWFLFRRIYKQPGRGIPYVIPNRSMIIVVCELCSSCLYLVAACENYKTYRRSGIKEGSSGWFLTLWYGLTWIPSYLGIMMAAFSLCYACLCDVNGNRKSKIPQLLTPIVYNSAWTLWTIITISSMAFWTFRTTRALSELEAACIHTFKLLQRGADAWDADPSQMPPRGISNSQLYIIRAAQKSASVIDGWAITWVVLAVSLAVFYLFTVQLLIRLLKQVLRKRAIDSMAVDVKWSSPIWQELEQEFRFLFKSSILVTLSIISQISELAYQTHSSKNLTDVNWRIGSALITQLPGIFMTPAILVQSWRIFTERSEEFNFRKVPLTFDDKKIPEMTSQLLGWDTTVCWGKEIDLDAVNFPGLYEIQSTFSKETEDVDQKDKRVNLKTPAGDISVMRSITVTHEEI</sequence>
<dbReference type="HOGENOM" id="CLU_571170_0_0_1"/>
<organism evidence="3">
    <name type="scientific">Melampsora larici-populina (strain 98AG31 / pathotype 3-4-7)</name>
    <name type="common">Poplar leaf rust fungus</name>
    <dbReference type="NCBI Taxonomy" id="747676"/>
    <lineage>
        <taxon>Eukaryota</taxon>
        <taxon>Fungi</taxon>
        <taxon>Dikarya</taxon>
        <taxon>Basidiomycota</taxon>
        <taxon>Pucciniomycotina</taxon>
        <taxon>Pucciniomycetes</taxon>
        <taxon>Pucciniales</taxon>
        <taxon>Melampsoraceae</taxon>
        <taxon>Melampsora</taxon>
    </lineage>
</organism>
<dbReference type="EMBL" id="GL883135">
    <property type="protein sequence ID" value="EGG01761.1"/>
    <property type="molecule type" value="Genomic_DNA"/>
</dbReference>
<dbReference type="OrthoDB" id="2496582at2759"/>
<feature type="transmembrane region" description="Helical" evidence="1">
    <location>
        <begin position="31"/>
        <end position="58"/>
    </location>
</feature>
<proteinExistence type="predicted"/>